<accession>A0A819JFN5</accession>
<gene>
    <name evidence="1" type="ORF">OTI717_LOCUS25436</name>
</gene>
<proteinExistence type="predicted"/>
<evidence type="ECO:0000313" key="2">
    <source>
        <dbReference type="Proteomes" id="UP000663823"/>
    </source>
</evidence>
<reference evidence="1" key="1">
    <citation type="submission" date="2021-02" db="EMBL/GenBank/DDBJ databases">
        <authorList>
            <person name="Nowell W R."/>
        </authorList>
    </citation>
    <scope>NUCLEOTIDE SEQUENCE</scope>
</reference>
<dbReference type="EMBL" id="CAJOAX010005048">
    <property type="protein sequence ID" value="CAF3932764.1"/>
    <property type="molecule type" value="Genomic_DNA"/>
</dbReference>
<organism evidence="1 2">
    <name type="scientific">Rotaria sordida</name>
    <dbReference type="NCBI Taxonomy" id="392033"/>
    <lineage>
        <taxon>Eukaryota</taxon>
        <taxon>Metazoa</taxon>
        <taxon>Spiralia</taxon>
        <taxon>Gnathifera</taxon>
        <taxon>Rotifera</taxon>
        <taxon>Eurotatoria</taxon>
        <taxon>Bdelloidea</taxon>
        <taxon>Philodinida</taxon>
        <taxon>Philodinidae</taxon>
        <taxon>Rotaria</taxon>
    </lineage>
</organism>
<sequence>MMVVNIYADDLRVAIVSARSKFSKTQDVTVNVQYSNTGNKTIRIHKWCLPDNELDDPLFKITCNDAPVHYTGPLIKRQAPTADDVISLAPGKTIVTPVRLSSAYDMTNIDIITTKQCIRKHQKSHVVTVPFLIYDQKSYLASSIYSIYILSTQETIIPVHVKIKDVDTIILTSSKHFIEQKKEY</sequence>
<dbReference type="AlphaFoldDB" id="A0A819JFN5"/>
<name>A0A819JFN5_9BILA</name>
<dbReference type="Gene3D" id="2.60.40.2970">
    <property type="match status" value="1"/>
</dbReference>
<comment type="caution">
    <text evidence="1">The sequence shown here is derived from an EMBL/GenBank/DDBJ whole genome shotgun (WGS) entry which is preliminary data.</text>
</comment>
<protein>
    <submittedName>
        <fullName evidence="1">Uncharacterized protein</fullName>
    </submittedName>
</protein>
<evidence type="ECO:0000313" key="1">
    <source>
        <dbReference type="EMBL" id="CAF3932764.1"/>
    </source>
</evidence>
<dbReference type="Proteomes" id="UP000663823">
    <property type="component" value="Unassembled WGS sequence"/>
</dbReference>